<keyword evidence="3" id="KW-1185">Reference proteome</keyword>
<feature type="region of interest" description="Disordered" evidence="1">
    <location>
        <begin position="453"/>
        <end position="540"/>
    </location>
</feature>
<dbReference type="EMBL" id="GL439408">
    <property type="protein sequence ID" value="EFN67372.1"/>
    <property type="molecule type" value="Genomic_DNA"/>
</dbReference>
<evidence type="ECO:0000313" key="2">
    <source>
        <dbReference type="EMBL" id="EFN67372.1"/>
    </source>
</evidence>
<gene>
    <name evidence="2" type="ORF">EAG_04834</name>
</gene>
<dbReference type="OMA" id="PCHLPTV"/>
<evidence type="ECO:0000256" key="1">
    <source>
        <dbReference type="SAM" id="MobiDB-lite"/>
    </source>
</evidence>
<accession>E2AGV9</accession>
<organism evidence="3">
    <name type="scientific">Camponotus floridanus</name>
    <name type="common">Florida carpenter ant</name>
    <dbReference type="NCBI Taxonomy" id="104421"/>
    <lineage>
        <taxon>Eukaryota</taxon>
        <taxon>Metazoa</taxon>
        <taxon>Ecdysozoa</taxon>
        <taxon>Arthropoda</taxon>
        <taxon>Hexapoda</taxon>
        <taxon>Insecta</taxon>
        <taxon>Pterygota</taxon>
        <taxon>Neoptera</taxon>
        <taxon>Endopterygota</taxon>
        <taxon>Hymenoptera</taxon>
        <taxon>Apocrita</taxon>
        <taxon>Aculeata</taxon>
        <taxon>Formicoidea</taxon>
        <taxon>Formicidae</taxon>
        <taxon>Formicinae</taxon>
        <taxon>Camponotus</taxon>
    </lineage>
</organism>
<proteinExistence type="predicted"/>
<dbReference type="AlphaFoldDB" id="E2AGV9"/>
<protein>
    <submittedName>
        <fullName evidence="2">Uncharacterized protein</fullName>
    </submittedName>
</protein>
<feature type="compositionally biased region" description="Basic and acidic residues" evidence="1">
    <location>
        <begin position="603"/>
        <end position="616"/>
    </location>
</feature>
<sequence length="1129" mass="128452">MSHPSKQSRHGYTMHKLRVVDGTKWDYSFPKAKTYWKKFCDDEEKRLIRVRDSFPKSSYLPIIPTLNDSETDLCNIVDFNAPSQRFDENVLLVDPKSFKATDISPKIDDKNTRPNIEPIVKISPPTPLKKRLKHDAVTITKTNTEEHIIIKNKRTIKEEDSYEESEALDVSSKNSITPYDGSGDGKVYSKKTCPHHKHEPAIKIFDDDIEKYLRDDPRASMSSDQKLIKLPLLQNASDKYDKIKALKHMMLEKNLNFKPEIWEEMSEVSRASTDRSIVDTDDKSDVAESESPESGTHSPESPFFREMQRRLRKTWAPNIGEQSIRYKLFRSSSSRSSMILAKSLARSSFSTKFARYETRESRSANILSAIPKVSCFQRRNRDRCLSCMHKSLRKTDATDKAVSSQTILLTEIEARDDSESSSGELPEFREELRKIYFQKKDIPKNLDKIETLSDKSTSSSYQAEQEDTVISTPKVESNQSKNKTAKPAESLLSKSPKSLKATSISISISSEPSKISSSEVHTSDDETSSPLALDDDPSRYKNMAPCHLPTVLLPSMEPLRALKHRRPTTMESRIALMESTITTKEKSDEEYYDDAKPAASKTSTEKLQPKPVGEKPERLGEEKDIFLKSPRTLLKVKSEQQLIPPIVKSAPKDKLKRGYSCASIEDLSKDPARGTFKSSRGEAGDGREVISFAEIDFAKESAFSDSGRRTELPLSTIAEISQFLEKTNRRDASAAIILESLADEFISRLIKYHEHAGTTASMRRAKLTARLTKLLADSKRYLNPDKFPSDLIFSAQQPPACNSRLLRRVLPLDSYNLVAPLLGMPIWYPKRIKKEKAVVHYEKEREEEEEEEEEEIEGAIPFDLVVHPPTTKDISTKEDEHKVGQMRSNPYALFLKKPRRKVITWRPLTADDLKDYDPEATLEMRAKNITDRICHDFCEWLRDLGGTDKVIDEEVLGDMFEIDFTAEASRTMEMSMKEMPMVPNGVAAARQCPDASELAMTRKHLIRDAKAESKPVKTMAFGTAIPWKLQFVPPGNRVRERWLRCENVMPDLETMDVVWDGITNLESVKAFAKWFGEHSNISLPDALMRAMTTDPVKHAINADTYMQLERDVEQIGNLKVRNDHQNSIA</sequence>
<feature type="compositionally biased region" description="Polar residues" evidence="1">
    <location>
        <begin position="454"/>
        <end position="482"/>
    </location>
</feature>
<feature type="region of interest" description="Disordered" evidence="1">
    <location>
        <begin position="272"/>
        <end position="304"/>
    </location>
</feature>
<dbReference type="OrthoDB" id="6755972at2759"/>
<feature type="region of interest" description="Disordered" evidence="1">
    <location>
        <begin position="584"/>
        <end position="616"/>
    </location>
</feature>
<feature type="compositionally biased region" description="Basic and acidic residues" evidence="1">
    <location>
        <begin position="272"/>
        <end position="286"/>
    </location>
</feature>
<reference evidence="2 3" key="1">
    <citation type="journal article" date="2010" name="Science">
        <title>Genomic comparison of the ants Camponotus floridanus and Harpegnathos saltator.</title>
        <authorList>
            <person name="Bonasio R."/>
            <person name="Zhang G."/>
            <person name="Ye C."/>
            <person name="Mutti N.S."/>
            <person name="Fang X."/>
            <person name="Qin N."/>
            <person name="Donahue G."/>
            <person name="Yang P."/>
            <person name="Li Q."/>
            <person name="Li C."/>
            <person name="Zhang P."/>
            <person name="Huang Z."/>
            <person name="Berger S.L."/>
            <person name="Reinberg D."/>
            <person name="Wang J."/>
            <person name="Liebig J."/>
        </authorList>
    </citation>
    <scope>NUCLEOTIDE SEQUENCE [LARGE SCALE GENOMIC DNA]</scope>
    <source>
        <strain evidence="3">C129</strain>
    </source>
</reference>
<feature type="compositionally biased region" description="Basic and acidic residues" evidence="1">
    <location>
        <begin position="584"/>
        <end position="596"/>
    </location>
</feature>
<feature type="compositionally biased region" description="Low complexity" evidence="1">
    <location>
        <begin position="490"/>
        <end position="518"/>
    </location>
</feature>
<dbReference type="InParanoid" id="E2AGV9"/>
<feature type="region of interest" description="Disordered" evidence="1">
    <location>
        <begin position="164"/>
        <end position="183"/>
    </location>
</feature>
<feature type="region of interest" description="Disordered" evidence="1">
    <location>
        <begin position="103"/>
        <end position="127"/>
    </location>
</feature>
<name>E2AGV9_CAMFO</name>
<dbReference type="Proteomes" id="UP000000311">
    <property type="component" value="Unassembled WGS sequence"/>
</dbReference>
<evidence type="ECO:0000313" key="3">
    <source>
        <dbReference type="Proteomes" id="UP000000311"/>
    </source>
</evidence>